<sequence length="47" mass="5724">SSYNFPVYTSYFNYFFTSIIKHKSKEWVCGKYRDIIGAQYNIIKVFR</sequence>
<reference evidence="1" key="1">
    <citation type="submission" date="2014-05" db="EMBL/GenBank/DDBJ databases">
        <authorList>
            <person name="Chronopoulou M."/>
        </authorList>
    </citation>
    <scope>NUCLEOTIDE SEQUENCE</scope>
    <source>
        <tissue evidence="1">Whole organism</tissue>
    </source>
</reference>
<dbReference type="EMBL" id="HACA01030080">
    <property type="protein sequence ID" value="CDW47441.1"/>
    <property type="molecule type" value="Transcribed_RNA"/>
</dbReference>
<proteinExistence type="predicted"/>
<protein>
    <submittedName>
        <fullName evidence="1">Uncharacterized protein</fullName>
    </submittedName>
</protein>
<name>A0A0K2VC05_LEPSM</name>
<evidence type="ECO:0000313" key="1">
    <source>
        <dbReference type="EMBL" id="CDW47441.1"/>
    </source>
</evidence>
<feature type="non-terminal residue" evidence="1">
    <location>
        <position position="1"/>
    </location>
</feature>
<dbReference type="AlphaFoldDB" id="A0A0K2VC05"/>
<organism evidence="1">
    <name type="scientific">Lepeophtheirus salmonis</name>
    <name type="common">Salmon louse</name>
    <name type="synonym">Caligus salmonis</name>
    <dbReference type="NCBI Taxonomy" id="72036"/>
    <lineage>
        <taxon>Eukaryota</taxon>
        <taxon>Metazoa</taxon>
        <taxon>Ecdysozoa</taxon>
        <taxon>Arthropoda</taxon>
        <taxon>Crustacea</taxon>
        <taxon>Multicrustacea</taxon>
        <taxon>Hexanauplia</taxon>
        <taxon>Copepoda</taxon>
        <taxon>Siphonostomatoida</taxon>
        <taxon>Caligidae</taxon>
        <taxon>Lepeophtheirus</taxon>
    </lineage>
</organism>
<accession>A0A0K2VC05</accession>